<proteinExistence type="predicted"/>
<evidence type="ECO:0000313" key="5">
    <source>
        <dbReference type="Proteomes" id="UP000198892"/>
    </source>
</evidence>
<feature type="region of interest" description="Disordered" evidence="1">
    <location>
        <begin position="178"/>
        <end position="201"/>
    </location>
</feature>
<name>A0A1I5WH71_9BACI</name>
<evidence type="ECO:0000313" key="4">
    <source>
        <dbReference type="EMBL" id="SFQ19050.1"/>
    </source>
</evidence>
<dbReference type="Proteomes" id="UP000198892">
    <property type="component" value="Unassembled WGS sequence"/>
</dbReference>
<feature type="signal peptide" evidence="2">
    <location>
        <begin position="1"/>
        <end position="24"/>
    </location>
</feature>
<dbReference type="PROSITE" id="PS51257">
    <property type="entry name" value="PROKAR_LIPOPROTEIN"/>
    <property type="match status" value="1"/>
</dbReference>
<protein>
    <submittedName>
        <fullName evidence="4">Spore germination protein D</fullName>
    </submittedName>
</protein>
<dbReference type="EMBL" id="FOXD01000020">
    <property type="protein sequence ID" value="SFQ19050.1"/>
    <property type="molecule type" value="Genomic_DNA"/>
</dbReference>
<feature type="domain" description="Spore germination GerD central core" evidence="3">
    <location>
        <begin position="66"/>
        <end position="178"/>
    </location>
</feature>
<feature type="compositionally biased region" description="Gly residues" evidence="1">
    <location>
        <begin position="187"/>
        <end position="201"/>
    </location>
</feature>
<dbReference type="STRING" id="1884432.SAMN05518683_12074"/>
<dbReference type="Pfam" id="PF17898">
    <property type="entry name" value="GerD"/>
    <property type="match status" value="1"/>
</dbReference>
<organism evidence="4 5">
    <name type="scientific">Salibacterium halotolerans</name>
    <dbReference type="NCBI Taxonomy" id="1884432"/>
    <lineage>
        <taxon>Bacteria</taxon>
        <taxon>Bacillati</taxon>
        <taxon>Bacillota</taxon>
        <taxon>Bacilli</taxon>
        <taxon>Bacillales</taxon>
        <taxon>Bacillaceae</taxon>
    </lineage>
</organism>
<dbReference type="NCBIfam" id="NF040801">
    <property type="entry name" value="spore_GerD"/>
    <property type="match status" value="1"/>
</dbReference>
<keyword evidence="5" id="KW-1185">Reference proteome</keyword>
<sequence length="201" mass="22649">MPVLLKKITLSLFLFLLLAGCAQAAEEQGSAKYEETKKMLVDLLKSDEGKQAISDIMSEEKMREKIVMDQEVLKKTVENTLTAEKGKSFWQEMLKDPKFSKTFAESMQKNNEKMLKKLMKDPEYQQMMMDVMKDPEMKKAMLELMKSKEYRQQVMTIMSEAMESPRFKTKITNILDKVAEKQMSKGGSQGGGSSSGGGGGG</sequence>
<evidence type="ECO:0000259" key="3">
    <source>
        <dbReference type="Pfam" id="PF17898"/>
    </source>
</evidence>
<keyword evidence="2" id="KW-0732">Signal</keyword>
<evidence type="ECO:0000256" key="1">
    <source>
        <dbReference type="SAM" id="MobiDB-lite"/>
    </source>
</evidence>
<dbReference type="RefSeq" id="WP_093338659.1">
    <property type="nucleotide sequence ID" value="NZ_FOXD01000020.1"/>
</dbReference>
<feature type="chain" id="PRO_5011785479" evidence="2">
    <location>
        <begin position="25"/>
        <end position="201"/>
    </location>
</feature>
<dbReference type="OrthoDB" id="2375836at2"/>
<dbReference type="InterPro" id="IPR041262">
    <property type="entry name" value="GerD_central"/>
</dbReference>
<gene>
    <name evidence="4" type="ORF">SAMN05518683_12074</name>
</gene>
<dbReference type="AlphaFoldDB" id="A0A1I5WH71"/>
<reference evidence="5" key="1">
    <citation type="submission" date="2016-10" db="EMBL/GenBank/DDBJ databases">
        <authorList>
            <person name="Varghese N."/>
            <person name="Submissions S."/>
        </authorList>
    </citation>
    <scope>NUCLEOTIDE SEQUENCE [LARGE SCALE GENOMIC DNA]</scope>
    <source>
        <strain evidence="5">S7</strain>
    </source>
</reference>
<accession>A0A1I5WH71</accession>
<evidence type="ECO:0000256" key="2">
    <source>
        <dbReference type="SAM" id="SignalP"/>
    </source>
</evidence>